<keyword evidence="2" id="KW-1185">Reference proteome</keyword>
<comment type="caution">
    <text evidence="1">The sequence shown here is derived from an EMBL/GenBank/DDBJ whole genome shotgun (WGS) entry which is preliminary data.</text>
</comment>
<evidence type="ECO:0000313" key="2">
    <source>
        <dbReference type="Proteomes" id="UP000252139"/>
    </source>
</evidence>
<accession>A0A367JYR2</accession>
<dbReference type="AlphaFoldDB" id="A0A367JYR2"/>
<sequence length="124" mass="14237">MYFEQHRADQRVDGVQNGPYHHGNEVIEFGSVEVKKQDVSDETANVQLNKDIRVNKSILRRLSNHLHQDNKSSFTVMGLVAVKLSDESLFIPADADGLEEYIFSTSLDQLLNYQANYKHRMNDI</sequence>
<name>A0A367JYR2_RHIAZ</name>
<dbReference type="EMBL" id="PJQL01000502">
    <property type="protein sequence ID" value="RCH95094.1"/>
    <property type="molecule type" value="Genomic_DNA"/>
</dbReference>
<dbReference type="Proteomes" id="UP000252139">
    <property type="component" value="Unassembled WGS sequence"/>
</dbReference>
<evidence type="ECO:0000313" key="1">
    <source>
        <dbReference type="EMBL" id="RCH95094.1"/>
    </source>
</evidence>
<organism evidence="1 2">
    <name type="scientific">Rhizopus azygosporus</name>
    <name type="common">Rhizopus microsporus var. azygosporus</name>
    <dbReference type="NCBI Taxonomy" id="86630"/>
    <lineage>
        <taxon>Eukaryota</taxon>
        <taxon>Fungi</taxon>
        <taxon>Fungi incertae sedis</taxon>
        <taxon>Mucoromycota</taxon>
        <taxon>Mucoromycotina</taxon>
        <taxon>Mucoromycetes</taxon>
        <taxon>Mucorales</taxon>
        <taxon>Mucorineae</taxon>
        <taxon>Rhizopodaceae</taxon>
        <taxon>Rhizopus</taxon>
    </lineage>
</organism>
<reference evidence="1 2" key="1">
    <citation type="journal article" date="2018" name="G3 (Bethesda)">
        <title>Phylogenetic and Phylogenomic Definition of Rhizopus Species.</title>
        <authorList>
            <person name="Gryganskyi A.P."/>
            <person name="Golan J."/>
            <person name="Dolatabadi S."/>
            <person name="Mondo S."/>
            <person name="Robb S."/>
            <person name="Idnurm A."/>
            <person name="Muszewska A."/>
            <person name="Steczkiewicz K."/>
            <person name="Masonjones S."/>
            <person name="Liao H.L."/>
            <person name="Gajdeczka M.T."/>
            <person name="Anike F."/>
            <person name="Vuek A."/>
            <person name="Anishchenko I.M."/>
            <person name="Voigt K."/>
            <person name="de Hoog G.S."/>
            <person name="Smith M.E."/>
            <person name="Heitman J."/>
            <person name="Vilgalys R."/>
            <person name="Stajich J.E."/>
        </authorList>
    </citation>
    <scope>NUCLEOTIDE SEQUENCE [LARGE SCALE GENOMIC DNA]</scope>
    <source>
        <strain evidence="1 2">CBS 357.93</strain>
    </source>
</reference>
<protein>
    <submittedName>
        <fullName evidence="1">Uncharacterized protein</fullName>
    </submittedName>
</protein>
<dbReference type="OrthoDB" id="2290452at2759"/>
<proteinExistence type="predicted"/>
<gene>
    <name evidence="1" type="ORF">CU097_014202</name>
</gene>